<evidence type="ECO:0000313" key="5">
    <source>
        <dbReference type="EMBL" id="SMH30079.1"/>
    </source>
</evidence>
<dbReference type="RefSeq" id="WP_085474922.1">
    <property type="nucleotide sequence ID" value="NZ_FXBM01000001.1"/>
</dbReference>
<keyword evidence="6" id="KW-1185">Reference proteome</keyword>
<dbReference type="GO" id="GO:0042956">
    <property type="term" value="P:maltodextrin transmembrane transport"/>
    <property type="evidence" value="ECO:0007669"/>
    <property type="project" value="TreeGrafter"/>
</dbReference>
<protein>
    <submittedName>
        <fullName evidence="5">Carbohydrate ABC transporter substrate-binding protein, CUT1 family</fullName>
    </submittedName>
</protein>
<dbReference type="PANTHER" id="PTHR30061:SF50">
    <property type="entry name" value="MALTOSE_MALTODEXTRIN-BINDING PERIPLASMIC PROTEIN"/>
    <property type="match status" value="1"/>
</dbReference>
<dbReference type="CDD" id="cd13585">
    <property type="entry name" value="PBP2_TMBP_like"/>
    <property type="match status" value="1"/>
</dbReference>
<dbReference type="GO" id="GO:1901982">
    <property type="term" value="F:maltose binding"/>
    <property type="evidence" value="ECO:0007669"/>
    <property type="project" value="TreeGrafter"/>
</dbReference>
<evidence type="ECO:0000256" key="1">
    <source>
        <dbReference type="ARBA" id="ARBA00008520"/>
    </source>
</evidence>
<evidence type="ECO:0000256" key="2">
    <source>
        <dbReference type="ARBA" id="ARBA00022448"/>
    </source>
</evidence>
<dbReference type="OrthoDB" id="7918484at2"/>
<dbReference type="Gene3D" id="3.40.190.10">
    <property type="entry name" value="Periplasmic binding protein-like II"/>
    <property type="match status" value="1"/>
</dbReference>
<keyword evidence="3" id="KW-0732">Signal</keyword>
<dbReference type="EMBL" id="FXBM01000001">
    <property type="protein sequence ID" value="SMH30079.1"/>
    <property type="molecule type" value="Genomic_DNA"/>
</dbReference>
<dbReference type="GO" id="GO:0055052">
    <property type="term" value="C:ATP-binding cassette (ABC) transporter complex, substrate-binding subunit-containing"/>
    <property type="evidence" value="ECO:0007669"/>
    <property type="project" value="TreeGrafter"/>
</dbReference>
<dbReference type="SUPFAM" id="SSF53850">
    <property type="entry name" value="Periplasmic binding protein-like II"/>
    <property type="match status" value="1"/>
</dbReference>
<evidence type="ECO:0000313" key="6">
    <source>
        <dbReference type="Proteomes" id="UP000193711"/>
    </source>
</evidence>
<keyword evidence="4" id="KW-1133">Transmembrane helix</keyword>
<keyword evidence="4" id="KW-0472">Membrane</keyword>
<evidence type="ECO:0000256" key="4">
    <source>
        <dbReference type="SAM" id="Phobius"/>
    </source>
</evidence>
<organism evidence="5 6">
    <name type="scientific">Rathayibacter oskolensis</name>
    <dbReference type="NCBI Taxonomy" id="1891671"/>
    <lineage>
        <taxon>Bacteria</taxon>
        <taxon>Bacillati</taxon>
        <taxon>Actinomycetota</taxon>
        <taxon>Actinomycetes</taxon>
        <taxon>Micrococcales</taxon>
        <taxon>Microbacteriaceae</taxon>
        <taxon>Rathayibacter</taxon>
    </lineage>
</organism>
<dbReference type="Proteomes" id="UP000193711">
    <property type="component" value="Unassembled WGS sequence"/>
</dbReference>
<sequence>MVRNSRDPLSSALGRSAFDRTVFERAVLDRRRFLGALGVAAAPLVLAGCGFAPAAPQASADSGTLTFTTWGTDAELAGFQRAIDRFQEANSGATVTLNAVPYEQMFTNIDAQLQAGNPPDVFRVPYYTFGSYAGRDQLLDLSDYLDGDVADRFTDAAWAAVQSNGSPFGVPHHTDTSLILYNTEALAAAGVTSFPSSPDEAWTWDEFTEVGNKLRASLPAERFPFAYNWQGNGVTRWLSLLFQADGRFLTEDLSAPAIDSDAGRAAIDFSRSFFTNGLVPPSSSIQATTYASDLWYSQTTAMTFAGAFLIPDADATLDFEWGATYSPRNVRGGGDFGGNALVATKATAQPELAAAFLSFVTEEEAMSDFCAGASLLPTRRDLTESGIEFAVRPELSEVFLGQAGTVQASDSAQVASPDMAAIIAVLKEQLEQAFVGGQSTEDTIAGLTAGIAAATS</sequence>
<name>A0A1X7MYW7_9MICO</name>
<keyword evidence="4" id="KW-0812">Transmembrane</keyword>
<feature type="transmembrane region" description="Helical" evidence="4">
    <location>
        <begin position="33"/>
        <end position="55"/>
    </location>
</feature>
<comment type="similarity">
    <text evidence="1">Belongs to the bacterial solute-binding protein 1 family.</text>
</comment>
<proteinExistence type="inferred from homology"/>
<accession>A0A1X7MYW7</accession>
<dbReference type="InterPro" id="IPR006059">
    <property type="entry name" value="SBP"/>
</dbReference>
<dbReference type="PANTHER" id="PTHR30061">
    <property type="entry name" value="MALTOSE-BINDING PERIPLASMIC PROTEIN"/>
    <property type="match status" value="1"/>
</dbReference>
<reference evidence="6" key="1">
    <citation type="submission" date="2017-04" db="EMBL/GenBank/DDBJ databases">
        <authorList>
            <person name="Varghese N."/>
            <person name="Submissions S."/>
        </authorList>
    </citation>
    <scope>NUCLEOTIDE SEQUENCE [LARGE SCALE GENOMIC DNA]</scope>
    <source>
        <strain evidence="6">VKM Ac-2121</strain>
    </source>
</reference>
<dbReference type="STRING" id="1891671.SAMN06295885_0389"/>
<dbReference type="GO" id="GO:0015768">
    <property type="term" value="P:maltose transport"/>
    <property type="evidence" value="ECO:0007669"/>
    <property type="project" value="TreeGrafter"/>
</dbReference>
<dbReference type="AlphaFoldDB" id="A0A1X7MYW7"/>
<evidence type="ECO:0000256" key="3">
    <source>
        <dbReference type="ARBA" id="ARBA00022729"/>
    </source>
</evidence>
<keyword evidence="2" id="KW-0813">Transport</keyword>
<dbReference type="InterPro" id="IPR006311">
    <property type="entry name" value="TAT_signal"/>
</dbReference>
<gene>
    <name evidence="5" type="ORF">SAMN06295885_0389</name>
</gene>
<dbReference type="Pfam" id="PF01547">
    <property type="entry name" value="SBP_bac_1"/>
    <property type="match status" value="1"/>
</dbReference>
<dbReference type="PROSITE" id="PS51318">
    <property type="entry name" value="TAT"/>
    <property type="match status" value="1"/>
</dbReference>